<protein>
    <submittedName>
        <fullName evidence="1">Uncharacterized protein</fullName>
    </submittedName>
</protein>
<name>A0A0E9QKI7_ANGAN</name>
<reference evidence="1" key="2">
    <citation type="journal article" date="2015" name="Fish Shellfish Immunol.">
        <title>Early steps in the European eel (Anguilla anguilla)-Vibrio vulnificus interaction in the gills: Role of the RtxA13 toxin.</title>
        <authorList>
            <person name="Callol A."/>
            <person name="Pajuelo D."/>
            <person name="Ebbesson L."/>
            <person name="Teles M."/>
            <person name="MacKenzie S."/>
            <person name="Amaro C."/>
        </authorList>
    </citation>
    <scope>NUCLEOTIDE SEQUENCE</scope>
</reference>
<reference evidence="1" key="1">
    <citation type="submission" date="2014-11" db="EMBL/GenBank/DDBJ databases">
        <authorList>
            <person name="Amaro Gonzalez C."/>
        </authorList>
    </citation>
    <scope>NUCLEOTIDE SEQUENCE</scope>
</reference>
<sequence length="24" mass="2868">MQYTQRNIQTCASVGSLYELLRRH</sequence>
<proteinExistence type="predicted"/>
<evidence type="ECO:0000313" key="1">
    <source>
        <dbReference type="EMBL" id="JAH17027.1"/>
    </source>
</evidence>
<accession>A0A0E9QKI7</accession>
<dbReference type="EMBL" id="GBXM01091550">
    <property type="protein sequence ID" value="JAH17027.1"/>
    <property type="molecule type" value="Transcribed_RNA"/>
</dbReference>
<dbReference type="EMBL" id="GBXM01105429">
    <property type="protein sequence ID" value="JAH03148.1"/>
    <property type="molecule type" value="Transcribed_RNA"/>
</dbReference>
<organism evidence="1">
    <name type="scientific">Anguilla anguilla</name>
    <name type="common">European freshwater eel</name>
    <name type="synonym">Muraena anguilla</name>
    <dbReference type="NCBI Taxonomy" id="7936"/>
    <lineage>
        <taxon>Eukaryota</taxon>
        <taxon>Metazoa</taxon>
        <taxon>Chordata</taxon>
        <taxon>Craniata</taxon>
        <taxon>Vertebrata</taxon>
        <taxon>Euteleostomi</taxon>
        <taxon>Actinopterygii</taxon>
        <taxon>Neopterygii</taxon>
        <taxon>Teleostei</taxon>
        <taxon>Anguilliformes</taxon>
        <taxon>Anguillidae</taxon>
        <taxon>Anguilla</taxon>
    </lineage>
</organism>
<dbReference type="AlphaFoldDB" id="A0A0E9QKI7"/>